<sequence length="77" mass="8927">MQNNKKQIQKLKDNAELAMAAYGYFHLANESYKPEENSKDWKRLEHFGKLYKNNNLDSLCLESNPCSSCSSSCRCFL</sequence>
<evidence type="ECO:0000313" key="1">
    <source>
        <dbReference type="EMBL" id="TLD79321.1"/>
    </source>
</evidence>
<proteinExistence type="predicted"/>
<name>A0A4U8S149_9HELI</name>
<dbReference type="Proteomes" id="UP000029878">
    <property type="component" value="Unassembled WGS sequence"/>
</dbReference>
<comment type="caution">
    <text evidence="1">The sequence shown here is derived from an EMBL/GenBank/DDBJ whole genome shotgun (WGS) entry which is preliminary data.</text>
</comment>
<protein>
    <submittedName>
        <fullName evidence="1">Uncharacterized protein</fullName>
    </submittedName>
</protein>
<accession>A0A4U8S149</accession>
<dbReference type="EMBL" id="JRPL02000073">
    <property type="protein sequence ID" value="TLD79321.1"/>
    <property type="molecule type" value="Genomic_DNA"/>
</dbReference>
<evidence type="ECO:0000313" key="2">
    <source>
        <dbReference type="Proteomes" id="UP000029878"/>
    </source>
</evidence>
<organism evidence="1 2">
    <name type="scientific">Helicobacter trogontum</name>
    <dbReference type="NCBI Taxonomy" id="50960"/>
    <lineage>
        <taxon>Bacteria</taxon>
        <taxon>Pseudomonadati</taxon>
        <taxon>Campylobacterota</taxon>
        <taxon>Epsilonproteobacteria</taxon>
        <taxon>Campylobacterales</taxon>
        <taxon>Helicobacteraceae</taxon>
        <taxon>Helicobacter</taxon>
    </lineage>
</organism>
<reference evidence="1 2" key="1">
    <citation type="journal article" date="2014" name="Genome Announc.">
        <title>Draft genome sequences of eight enterohepatic helicobacter species isolated from both laboratory and wild rodents.</title>
        <authorList>
            <person name="Sheh A."/>
            <person name="Shen Z."/>
            <person name="Fox J.G."/>
        </authorList>
    </citation>
    <scope>NUCLEOTIDE SEQUENCE [LARGE SCALE GENOMIC DNA]</scope>
    <source>
        <strain evidence="1 2">ATCC 700114</strain>
    </source>
</reference>
<gene>
    <name evidence="1" type="ORF">LS81_010775</name>
</gene>
<dbReference type="AlphaFoldDB" id="A0A4U8S149"/>